<keyword evidence="2" id="KW-0560">Oxidoreductase</keyword>
<evidence type="ECO:0000256" key="2">
    <source>
        <dbReference type="ARBA" id="ARBA00023002"/>
    </source>
</evidence>
<evidence type="ECO:0008006" key="4">
    <source>
        <dbReference type="Google" id="ProtNLM"/>
    </source>
</evidence>
<dbReference type="Pfam" id="PF00106">
    <property type="entry name" value="adh_short"/>
    <property type="match status" value="1"/>
</dbReference>
<reference evidence="3" key="1">
    <citation type="submission" date="2020-02" db="EMBL/GenBank/DDBJ databases">
        <authorList>
            <person name="Meier V. D."/>
        </authorList>
    </citation>
    <scope>NUCLEOTIDE SEQUENCE</scope>
    <source>
        <strain evidence="3">AVDCRST_MAG86</strain>
    </source>
</reference>
<dbReference type="EMBL" id="CADCWP010000057">
    <property type="protein sequence ID" value="CAA9563211.1"/>
    <property type="molecule type" value="Genomic_DNA"/>
</dbReference>
<dbReference type="PANTHER" id="PTHR45024">
    <property type="entry name" value="DEHYDROGENASES, SHORT CHAIN"/>
    <property type="match status" value="1"/>
</dbReference>
<dbReference type="InterPro" id="IPR002347">
    <property type="entry name" value="SDR_fam"/>
</dbReference>
<accession>A0A6J4V041</accession>
<dbReference type="GO" id="GO:0016491">
    <property type="term" value="F:oxidoreductase activity"/>
    <property type="evidence" value="ECO:0007669"/>
    <property type="project" value="UniProtKB-KW"/>
</dbReference>
<evidence type="ECO:0000256" key="1">
    <source>
        <dbReference type="ARBA" id="ARBA00006484"/>
    </source>
</evidence>
<dbReference type="AlphaFoldDB" id="A0A6J4V041"/>
<dbReference type="PANTHER" id="PTHR45024:SF2">
    <property type="entry name" value="SCP2 DOMAIN-CONTAINING PROTEIN"/>
    <property type="match status" value="1"/>
</dbReference>
<dbReference type="InterPro" id="IPR051687">
    <property type="entry name" value="Peroxisomal_Beta-Oxidation"/>
</dbReference>
<sequence>MNNRLNFSGKVAFVTGAGGGIGRATALAFAREGASVVVADVLEPGK</sequence>
<dbReference type="SUPFAM" id="SSF51735">
    <property type="entry name" value="NAD(P)-binding Rossmann-fold domains"/>
    <property type="match status" value="1"/>
</dbReference>
<organism evidence="3">
    <name type="scientific">uncultured Truepera sp</name>
    <dbReference type="NCBI Taxonomy" id="543023"/>
    <lineage>
        <taxon>Bacteria</taxon>
        <taxon>Thermotogati</taxon>
        <taxon>Deinococcota</taxon>
        <taxon>Deinococci</taxon>
        <taxon>Trueperales</taxon>
        <taxon>Trueperaceae</taxon>
        <taxon>Truepera</taxon>
        <taxon>environmental samples</taxon>
    </lineage>
</organism>
<protein>
    <recommendedName>
        <fullName evidence="4">3-oxoacyl-[acyl-carrier-protein] reductase</fullName>
    </recommendedName>
</protein>
<name>A0A6J4V041_9DEIN</name>
<proteinExistence type="inferred from homology"/>
<comment type="similarity">
    <text evidence="1">Belongs to the short-chain dehydrogenases/reductases (SDR) family.</text>
</comment>
<evidence type="ECO:0000313" key="3">
    <source>
        <dbReference type="EMBL" id="CAA9563211.1"/>
    </source>
</evidence>
<dbReference type="InterPro" id="IPR036291">
    <property type="entry name" value="NAD(P)-bd_dom_sf"/>
</dbReference>
<gene>
    <name evidence="3" type="ORF">AVDCRST_MAG86-946</name>
</gene>
<dbReference type="Gene3D" id="3.40.50.720">
    <property type="entry name" value="NAD(P)-binding Rossmann-like Domain"/>
    <property type="match status" value="1"/>
</dbReference>